<proteinExistence type="predicted"/>
<dbReference type="GeneID" id="54575236"/>
<evidence type="ECO:0000256" key="1">
    <source>
        <dbReference type="SAM" id="SignalP"/>
    </source>
</evidence>
<dbReference type="InterPro" id="IPR018620">
    <property type="entry name" value="Ubiquitin3-bd_protein_But2_C"/>
</dbReference>
<evidence type="ECO:0000259" key="2">
    <source>
        <dbReference type="Pfam" id="PF09792"/>
    </source>
</evidence>
<dbReference type="RefSeq" id="XP_033684025.1">
    <property type="nucleotide sequence ID" value="XM_033821906.1"/>
</dbReference>
<accession>A0A6A6IF13</accession>
<feature type="chain" id="PRO_5025451685" description="Ubiquitin 3 binding protein But2 C-terminal domain-containing protein" evidence="1">
    <location>
        <begin position="17"/>
        <end position="210"/>
    </location>
</feature>
<dbReference type="PANTHER" id="PTHR39613:SF1">
    <property type="entry name" value="ANCHORED CELL WALL PROTEIN, PUTATIVE (AFU_ORTHOLOGUE AFUA_4G08960)-RELATED"/>
    <property type="match status" value="1"/>
</dbReference>
<gene>
    <name evidence="3" type="ORF">BU26DRAFT_310520</name>
</gene>
<evidence type="ECO:0000313" key="4">
    <source>
        <dbReference type="Proteomes" id="UP000800094"/>
    </source>
</evidence>
<keyword evidence="1" id="KW-0732">Signal</keyword>
<keyword evidence="4" id="KW-1185">Reference proteome</keyword>
<feature type="signal peptide" evidence="1">
    <location>
        <begin position="1"/>
        <end position="16"/>
    </location>
</feature>
<name>A0A6A6IF13_9PLEO</name>
<dbReference type="PANTHER" id="PTHR39613">
    <property type="entry name" value="ANCHORED CELL WALL PROTEIN, PUTATIVE (AFU_ORTHOLOGUE AFUA_4G08960)-RELATED"/>
    <property type="match status" value="1"/>
</dbReference>
<dbReference type="EMBL" id="ML987195">
    <property type="protein sequence ID" value="KAF2249021.1"/>
    <property type="molecule type" value="Genomic_DNA"/>
</dbReference>
<protein>
    <recommendedName>
        <fullName evidence="2">Ubiquitin 3 binding protein But2 C-terminal domain-containing protein</fullName>
    </recommendedName>
</protein>
<evidence type="ECO:0000313" key="3">
    <source>
        <dbReference type="EMBL" id="KAF2249021.1"/>
    </source>
</evidence>
<feature type="domain" description="Ubiquitin 3 binding protein But2 C-terminal" evidence="2">
    <location>
        <begin position="44"/>
        <end position="179"/>
    </location>
</feature>
<dbReference type="OrthoDB" id="4657524at2759"/>
<dbReference type="Proteomes" id="UP000800094">
    <property type="component" value="Unassembled WGS sequence"/>
</dbReference>
<dbReference type="AlphaFoldDB" id="A0A6A6IF13"/>
<reference evidence="3" key="1">
    <citation type="journal article" date="2020" name="Stud. Mycol.">
        <title>101 Dothideomycetes genomes: a test case for predicting lifestyles and emergence of pathogens.</title>
        <authorList>
            <person name="Haridas S."/>
            <person name="Albert R."/>
            <person name="Binder M."/>
            <person name="Bloem J."/>
            <person name="Labutti K."/>
            <person name="Salamov A."/>
            <person name="Andreopoulos B."/>
            <person name="Baker S."/>
            <person name="Barry K."/>
            <person name="Bills G."/>
            <person name="Bluhm B."/>
            <person name="Cannon C."/>
            <person name="Castanera R."/>
            <person name="Culley D."/>
            <person name="Daum C."/>
            <person name="Ezra D."/>
            <person name="Gonzalez J."/>
            <person name="Henrissat B."/>
            <person name="Kuo A."/>
            <person name="Liang C."/>
            <person name="Lipzen A."/>
            <person name="Lutzoni F."/>
            <person name="Magnuson J."/>
            <person name="Mondo S."/>
            <person name="Nolan M."/>
            <person name="Ohm R."/>
            <person name="Pangilinan J."/>
            <person name="Park H.-J."/>
            <person name="Ramirez L."/>
            <person name="Alfaro M."/>
            <person name="Sun H."/>
            <person name="Tritt A."/>
            <person name="Yoshinaga Y."/>
            <person name="Zwiers L.-H."/>
            <person name="Turgeon B."/>
            <person name="Goodwin S."/>
            <person name="Spatafora J."/>
            <person name="Crous P."/>
            <person name="Grigoriev I."/>
        </authorList>
    </citation>
    <scope>NUCLEOTIDE SEQUENCE</scope>
    <source>
        <strain evidence="3">CBS 122368</strain>
    </source>
</reference>
<organism evidence="3 4">
    <name type="scientific">Trematosphaeria pertusa</name>
    <dbReference type="NCBI Taxonomy" id="390896"/>
    <lineage>
        <taxon>Eukaryota</taxon>
        <taxon>Fungi</taxon>
        <taxon>Dikarya</taxon>
        <taxon>Ascomycota</taxon>
        <taxon>Pezizomycotina</taxon>
        <taxon>Dothideomycetes</taxon>
        <taxon>Pleosporomycetidae</taxon>
        <taxon>Pleosporales</taxon>
        <taxon>Massarineae</taxon>
        <taxon>Trematosphaeriaceae</taxon>
        <taxon>Trematosphaeria</taxon>
    </lineage>
</organism>
<dbReference type="Pfam" id="PF09792">
    <property type="entry name" value="But2"/>
    <property type="match status" value="1"/>
</dbReference>
<sequence>MKTFALFAALAATLLAAPNPPRPAECPRNAVQPNGMLPQGYIRPHLMLPISAKRPGRVFRPVDWDMGKVTPKDFCSIIQYELDPADTQGKICNLVFDFPRRMEAQGLYEFSGSGKFNFTGYAIGTRAVYGVTTYNNQPPLGPNPPNPPAVMEPGNSYIIKSEPCGIPAGVRGPVTFAFSLCSEDTLFVFEERHSICPLGFYIILTDDPNA</sequence>